<evidence type="ECO:0000256" key="2">
    <source>
        <dbReference type="SAM" id="MobiDB-lite"/>
    </source>
</evidence>
<dbReference type="GO" id="GO:0006974">
    <property type="term" value="P:DNA damage response"/>
    <property type="evidence" value="ECO:0007669"/>
    <property type="project" value="TreeGrafter"/>
</dbReference>
<dbReference type="Gene3D" id="2.30.30.30">
    <property type="match status" value="1"/>
</dbReference>
<evidence type="ECO:0000256" key="1">
    <source>
        <dbReference type="ARBA" id="ARBA00008517"/>
    </source>
</evidence>
<dbReference type="GO" id="GO:0006260">
    <property type="term" value="P:DNA replication"/>
    <property type="evidence" value="ECO:0007669"/>
    <property type="project" value="TreeGrafter"/>
</dbReference>
<organism evidence="4 5">
    <name type="scientific">Pycnococcus provasolii</name>
    <dbReference type="NCBI Taxonomy" id="41880"/>
    <lineage>
        <taxon>Eukaryota</taxon>
        <taxon>Viridiplantae</taxon>
        <taxon>Chlorophyta</taxon>
        <taxon>Pseudoscourfieldiophyceae</taxon>
        <taxon>Pseudoscourfieldiales</taxon>
        <taxon>Pycnococcaceae</taxon>
        <taxon>Pycnococcus</taxon>
    </lineage>
</organism>
<dbReference type="InterPro" id="IPR037321">
    <property type="entry name" value="KIN17-like"/>
</dbReference>
<feature type="region of interest" description="Disordered" evidence="2">
    <location>
        <begin position="692"/>
        <end position="716"/>
    </location>
</feature>
<dbReference type="InterPro" id="IPR014722">
    <property type="entry name" value="Rib_uL2_dom2"/>
</dbReference>
<proteinExistence type="inferred from homology"/>
<dbReference type="OrthoDB" id="10266249at2759"/>
<name>A0A830HVZ9_9CHLO</name>
<dbReference type="Proteomes" id="UP000660262">
    <property type="component" value="Unassembled WGS sequence"/>
</dbReference>
<dbReference type="InterPro" id="IPR019447">
    <property type="entry name" value="DNA/RNA-bd_Kin17_WH-like_dom"/>
</dbReference>
<dbReference type="Pfam" id="PF25095">
    <property type="entry name" value="C2H2-zf_KIN17"/>
    <property type="match status" value="1"/>
</dbReference>
<sequence length="1151" mass="124657">MGKGNDVGGLKAIAKGIKAKGLQKLRWYCQACEKQCRDENGFQNHCESASHLRAMANLRSNPGGAIQHYSEEFLRSFLAHLRHAHRHTRLLANHAYNEFIGDRHHVHMNSTRWTTLSEFVQYLGKEGLCTIDYVEEKGWYIKYVDHADPFANLNVNVDRAKKETVAETEAREARQLALQVQRARTEGAAAAPPPLPSVTKNVPTDVGPVRMQLATSAGTAATTSASAAARTAVTNAFLAADEADDNAPSRKRARAHSGGALAAIMREEEEEEARRKRHAAAAASAQPVPRDCWLRKGIVVKLVDSSLASLGYQGAKADVVQWDASSPRVARVVVVSLRNTTAGSSARVGATLEVSQTHCETVLPAYGGSVVVVNRGHKYAGRNGTLISIDEKAFEAIVRIPDVKEDVRVSYDDVSKSINLGDIKLDIVALRAGGTLGDDCVNTDDVSVFENPKLKKLCASKLESGGEVCIGNNQPFLDADLSKLVTGSFLALDFCYQQDSNASTVEARGFFIGPHEGDPLGGAHYARFVGSGKNSLGVEVPVVPLGEDVNSEEALLWSPVSPIPATWATRNGARAKVARARERLPGTVGDVLRGTDGRPDDMVGVPGARFRAIEGPETARCVLARLPAHFGGGYEPLNARDAHMFWRTYFSDVSEGEACRLDVMFRTHDDTIRAIFRYYSNLLNETTPFFGAKGKKKKKAKKSKKPKPPPPPRPVDVIYPKFMSERSFLAFAMDASNATPWGLETSSSGSDGAGAASGYESGYDGVSTRRGERAYAAAQQAYRAVFNRPDLDPSLTGGLRQGTLEEGLSYLQFVGACAMLARLCANPDGRIGVETDDDFDTTESKAHREEVDESFDLNVSAASKGIEPAITMSQRPMTARGPLSVGVKPADAVAESLRRVVVVSLDGSLIRGGEQNDASALDQRPQAMSFGIRIIGRKVGLLFNPYAVLQVARRQSVQMALLTTESNKQNVIEGFRRKSGHTFEGFMQFMFNAAEGTKVLTKKVMGDQAKLLRLQRSAQIAFMCTCLGFADCDAEQTIPFGGSGANSYNQLLSHGGAGAAFASSYAYDVKIDVRRPMHRELPVTFDTLCLASAAIAHFFGKGPKVKKKKKKKQDRAAELAAMAAEQEKYANQLEKKAIEIAKCIGEFAVMP</sequence>
<gene>
    <name evidence="4" type="ORF">PPROV_001014200</name>
</gene>
<dbReference type="Gene3D" id="1.10.10.2030">
    <property type="entry name" value="DNA/RNA-binding protein Kin17, conserved domain"/>
    <property type="match status" value="1"/>
</dbReference>
<feature type="compositionally biased region" description="Basic residues" evidence="2">
    <location>
        <begin position="693"/>
        <end position="707"/>
    </location>
</feature>
<dbReference type="PANTHER" id="PTHR12805">
    <property type="entry name" value="KIN17 KIN, ANTIGENIC DETERMINANT OF RECA PROTEIN HOMOLOG"/>
    <property type="match status" value="1"/>
</dbReference>
<dbReference type="Pfam" id="PF10357">
    <property type="entry name" value="WH_KIN17"/>
    <property type="match status" value="1"/>
</dbReference>
<feature type="domain" description="DNA/RNA-binding protein Kin17 WH-like" evidence="3">
    <location>
        <begin position="53"/>
        <end position="181"/>
    </location>
</feature>
<comment type="similarity">
    <text evidence="1">Belongs to the KIN17 family.</text>
</comment>
<reference evidence="4" key="1">
    <citation type="submission" date="2020-10" db="EMBL/GenBank/DDBJ databases">
        <title>Unveiling of a novel bifunctional photoreceptor, Dualchrome1, isolated from a cosmopolitan green alga.</title>
        <authorList>
            <person name="Suzuki S."/>
            <person name="Kawachi M."/>
        </authorList>
    </citation>
    <scope>NUCLEOTIDE SEQUENCE</scope>
    <source>
        <strain evidence="4">NIES 2893</strain>
    </source>
</reference>
<evidence type="ECO:0000313" key="5">
    <source>
        <dbReference type="Proteomes" id="UP000660262"/>
    </source>
</evidence>
<dbReference type="EMBL" id="BNJQ01000034">
    <property type="protein sequence ID" value="GHP11414.1"/>
    <property type="molecule type" value="Genomic_DNA"/>
</dbReference>
<protein>
    <recommendedName>
        <fullName evidence="3">DNA/RNA-binding protein Kin17 WH-like domain-containing protein</fullName>
    </recommendedName>
</protein>
<comment type="caution">
    <text evidence="4">The sequence shown here is derived from an EMBL/GenBank/DDBJ whole genome shotgun (WGS) entry which is preliminary data.</text>
</comment>
<dbReference type="SMART" id="SM01253">
    <property type="entry name" value="Kin17_mid"/>
    <property type="match status" value="1"/>
</dbReference>
<dbReference type="InterPro" id="IPR036236">
    <property type="entry name" value="Znf_C2H2_sf"/>
</dbReference>
<dbReference type="GO" id="GO:0005634">
    <property type="term" value="C:nucleus"/>
    <property type="evidence" value="ECO:0007669"/>
    <property type="project" value="TreeGrafter"/>
</dbReference>
<keyword evidence="5" id="KW-1185">Reference proteome</keyword>
<dbReference type="AlphaFoldDB" id="A0A830HVZ9"/>
<accession>A0A830HVZ9</accession>
<dbReference type="InterPro" id="IPR056767">
    <property type="entry name" value="C2H2-Znf_KIN17"/>
</dbReference>
<dbReference type="SUPFAM" id="SSF57667">
    <property type="entry name" value="beta-beta-alpha zinc fingers"/>
    <property type="match status" value="1"/>
</dbReference>
<evidence type="ECO:0000313" key="4">
    <source>
        <dbReference type="EMBL" id="GHP11414.1"/>
    </source>
</evidence>
<dbReference type="GO" id="GO:0003690">
    <property type="term" value="F:double-stranded DNA binding"/>
    <property type="evidence" value="ECO:0007669"/>
    <property type="project" value="TreeGrafter"/>
</dbReference>
<dbReference type="PANTHER" id="PTHR12805:SF0">
    <property type="entry name" value="DNA_RNA-BINDING PROTEIN KIN17"/>
    <property type="match status" value="1"/>
</dbReference>
<dbReference type="InterPro" id="IPR038254">
    <property type="entry name" value="KIN17_WH-like_sf"/>
</dbReference>
<evidence type="ECO:0000259" key="3">
    <source>
        <dbReference type="SMART" id="SM01253"/>
    </source>
</evidence>